<accession>A0A150NZ53</accession>
<feature type="compositionally biased region" description="Basic and acidic residues" evidence="1">
    <location>
        <begin position="131"/>
        <end position="149"/>
    </location>
</feature>
<evidence type="ECO:0000313" key="3">
    <source>
        <dbReference type="Proteomes" id="UP000075420"/>
    </source>
</evidence>
<dbReference type="AlphaFoldDB" id="A0A150NZ53"/>
<dbReference type="Proteomes" id="UP000075420">
    <property type="component" value="Unassembled WGS sequence"/>
</dbReference>
<organism evidence="2 3">
    <name type="scientific">Sorangium cellulosum</name>
    <name type="common">Polyangium cellulosum</name>
    <dbReference type="NCBI Taxonomy" id="56"/>
    <lineage>
        <taxon>Bacteria</taxon>
        <taxon>Pseudomonadati</taxon>
        <taxon>Myxococcota</taxon>
        <taxon>Polyangia</taxon>
        <taxon>Polyangiales</taxon>
        <taxon>Polyangiaceae</taxon>
        <taxon>Sorangium</taxon>
    </lineage>
</organism>
<reference evidence="2 3" key="1">
    <citation type="submission" date="2014-02" db="EMBL/GenBank/DDBJ databases">
        <title>The small core and large imbalanced accessory genome model reveals a collaborative survival strategy of Sorangium cellulosum strains in nature.</title>
        <authorList>
            <person name="Han K."/>
            <person name="Peng R."/>
            <person name="Blom J."/>
            <person name="Li Y.-Z."/>
        </authorList>
    </citation>
    <scope>NUCLEOTIDE SEQUENCE [LARGE SCALE GENOMIC DNA]</scope>
    <source>
        <strain evidence="2 3">So0157-25</strain>
    </source>
</reference>
<gene>
    <name evidence="2" type="ORF">BE08_41985</name>
</gene>
<feature type="compositionally biased region" description="Acidic residues" evidence="1">
    <location>
        <begin position="112"/>
        <end position="130"/>
    </location>
</feature>
<evidence type="ECO:0000313" key="2">
    <source>
        <dbReference type="EMBL" id="KYF47434.1"/>
    </source>
</evidence>
<feature type="region of interest" description="Disordered" evidence="1">
    <location>
        <begin position="112"/>
        <end position="151"/>
    </location>
</feature>
<sequence>MASLAGAASCGGLSAGDYAVYRIAVEASDESTGCFPDDRPPLAEAYDATTFRSGQTLLLYLTSDDEAMLDIGGLVLSGSTKDDPYTFAGVAEDVDFPFSAMVTDADRDGIADDIDPFVDADKDGDEDTDMSTDREVDTDGDSRDDRGAQEDAFVDADNDGEEDRFGRIVGDTRVVSTLRVDVTMTVDGSTVSGVVTRTTTEACEGDLCPTHVDAPCVDVQRFRGVEIDGADLTLGADARPTP</sequence>
<name>A0A150NZ53_SORCE</name>
<comment type="caution">
    <text evidence="2">The sequence shown here is derived from an EMBL/GenBank/DDBJ whole genome shotgun (WGS) entry which is preliminary data.</text>
</comment>
<dbReference type="EMBL" id="JELY01003622">
    <property type="protein sequence ID" value="KYF47434.1"/>
    <property type="molecule type" value="Genomic_DNA"/>
</dbReference>
<protein>
    <submittedName>
        <fullName evidence="2">Uncharacterized protein</fullName>
    </submittedName>
</protein>
<proteinExistence type="predicted"/>
<evidence type="ECO:0000256" key="1">
    <source>
        <dbReference type="SAM" id="MobiDB-lite"/>
    </source>
</evidence>